<dbReference type="Proteomes" id="UP000059680">
    <property type="component" value="Chromosome 10"/>
</dbReference>
<proteinExistence type="evidence at protein level"/>
<evidence type="ECO:0000313" key="2">
    <source>
        <dbReference type="EMBL" id="BAT10013.1"/>
    </source>
</evidence>
<dbReference type="InParanoid" id="A0A0P0XRZ0"/>
<evidence type="ECO:0000256" key="1">
    <source>
        <dbReference type="SAM" id="MobiDB-lite"/>
    </source>
</evidence>
<name>A0A0P0XRZ0_ORYSJ</name>
<reference evidence="2 3" key="2">
    <citation type="journal article" date="2013" name="Plant Cell Physiol.">
        <title>Rice Annotation Project Database (RAP-DB): an integrative and interactive database for rice genomics.</title>
        <authorList>
            <person name="Sakai H."/>
            <person name="Lee S.S."/>
            <person name="Tanaka T."/>
            <person name="Numa H."/>
            <person name="Kim J."/>
            <person name="Kawahara Y."/>
            <person name="Wakimoto H."/>
            <person name="Yang C.C."/>
            <person name="Iwamoto M."/>
            <person name="Abe T."/>
            <person name="Yamada Y."/>
            <person name="Muto A."/>
            <person name="Inokuchi H."/>
            <person name="Ikemura T."/>
            <person name="Matsumoto T."/>
            <person name="Sasaki T."/>
            <person name="Itoh T."/>
        </authorList>
    </citation>
    <scope>NUCLEOTIDE SEQUENCE [LARGE SCALE GENOMIC DNA]</scope>
    <source>
        <strain evidence="3">cv. Nipponbare</strain>
    </source>
</reference>
<dbReference type="Gene3D" id="3.40.50.2000">
    <property type="entry name" value="Glycogen Phosphorylase B"/>
    <property type="match status" value="1"/>
</dbReference>
<dbReference type="PANTHER" id="PTHR48048">
    <property type="entry name" value="GLYCOSYLTRANSFERASE"/>
    <property type="match status" value="1"/>
</dbReference>
<reference evidence="3" key="1">
    <citation type="journal article" date="2005" name="Nature">
        <title>The map-based sequence of the rice genome.</title>
        <authorList>
            <consortium name="International rice genome sequencing project (IRGSP)"/>
            <person name="Matsumoto T."/>
            <person name="Wu J."/>
            <person name="Kanamori H."/>
            <person name="Katayose Y."/>
            <person name="Fujisawa M."/>
            <person name="Namiki N."/>
            <person name="Mizuno H."/>
            <person name="Yamamoto K."/>
            <person name="Antonio B.A."/>
            <person name="Baba T."/>
            <person name="Sakata K."/>
            <person name="Nagamura Y."/>
            <person name="Aoki H."/>
            <person name="Arikawa K."/>
            <person name="Arita K."/>
            <person name="Bito T."/>
            <person name="Chiden Y."/>
            <person name="Fujitsuka N."/>
            <person name="Fukunaka R."/>
            <person name="Hamada M."/>
            <person name="Harada C."/>
            <person name="Hayashi A."/>
            <person name="Hijishita S."/>
            <person name="Honda M."/>
            <person name="Hosokawa S."/>
            <person name="Ichikawa Y."/>
            <person name="Idonuma A."/>
            <person name="Iijima M."/>
            <person name="Ikeda M."/>
            <person name="Ikeno M."/>
            <person name="Ito K."/>
            <person name="Ito S."/>
            <person name="Ito T."/>
            <person name="Ito Y."/>
            <person name="Ito Y."/>
            <person name="Iwabuchi A."/>
            <person name="Kamiya K."/>
            <person name="Karasawa W."/>
            <person name="Kurita K."/>
            <person name="Katagiri S."/>
            <person name="Kikuta A."/>
            <person name="Kobayashi H."/>
            <person name="Kobayashi N."/>
            <person name="Machita K."/>
            <person name="Maehara T."/>
            <person name="Masukawa M."/>
            <person name="Mizubayashi T."/>
            <person name="Mukai Y."/>
            <person name="Nagasaki H."/>
            <person name="Nagata Y."/>
            <person name="Naito S."/>
            <person name="Nakashima M."/>
            <person name="Nakama Y."/>
            <person name="Nakamichi Y."/>
            <person name="Nakamura M."/>
            <person name="Meguro A."/>
            <person name="Negishi M."/>
            <person name="Ohta I."/>
            <person name="Ohta T."/>
            <person name="Okamoto M."/>
            <person name="Ono N."/>
            <person name="Saji S."/>
            <person name="Sakaguchi M."/>
            <person name="Sakai K."/>
            <person name="Shibata M."/>
            <person name="Shimokawa T."/>
            <person name="Song J."/>
            <person name="Takazaki Y."/>
            <person name="Terasawa K."/>
            <person name="Tsugane M."/>
            <person name="Tsuji K."/>
            <person name="Ueda S."/>
            <person name="Waki K."/>
            <person name="Yamagata H."/>
            <person name="Yamamoto M."/>
            <person name="Yamamoto S."/>
            <person name="Yamane H."/>
            <person name="Yoshiki S."/>
            <person name="Yoshihara R."/>
            <person name="Yukawa K."/>
            <person name="Zhong H."/>
            <person name="Yano M."/>
            <person name="Yuan Q."/>
            <person name="Ouyang S."/>
            <person name="Liu J."/>
            <person name="Jones K.M."/>
            <person name="Gansberger K."/>
            <person name="Moffat K."/>
            <person name="Hill J."/>
            <person name="Bera J."/>
            <person name="Fadrosh D."/>
            <person name="Jin S."/>
            <person name="Johri S."/>
            <person name="Kim M."/>
            <person name="Overton L."/>
            <person name="Reardon M."/>
            <person name="Tsitrin T."/>
            <person name="Vuong H."/>
            <person name="Weaver B."/>
            <person name="Ciecko A."/>
            <person name="Tallon L."/>
            <person name="Jackson J."/>
            <person name="Pai G."/>
            <person name="Aken S.V."/>
            <person name="Utterback T."/>
            <person name="Reidmuller S."/>
            <person name="Feldblyum T."/>
            <person name="Hsiao J."/>
            <person name="Zismann V."/>
            <person name="Iobst S."/>
            <person name="de Vazeille A.R."/>
            <person name="Buell C.R."/>
            <person name="Ying K."/>
            <person name="Li Y."/>
            <person name="Lu T."/>
            <person name="Huang Y."/>
            <person name="Zhao Q."/>
            <person name="Feng Q."/>
            <person name="Zhang L."/>
            <person name="Zhu J."/>
            <person name="Weng Q."/>
            <person name="Mu J."/>
            <person name="Lu Y."/>
            <person name="Fan D."/>
            <person name="Liu Y."/>
            <person name="Guan J."/>
            <person name="Zhang Y."/>
            <person name="Yu S."/>
            <person name="Liu X."/>
            <person name="Zhang Y."/>
            <person name="Hong G."/>
            <person name="Han B."/>
            <person name="Choisne N."/>
            <person name="Demange N."/>
            <person name="Orjeda G."/>
            <person name="Samain S."/>
            <person name="Cattolico L."/>
            <person name="Pelletier E."/>
            <person name="Couloux A."/>
            <person name="Segurens B."/>
            <person name="Wincker P."/>
            <person name="D'Hont A."/>
            <person name="Scarpelli C."/>
            <person name="Weissenbach J."/>
            <person name="Salanoubat M."/>
            <person name="Quetier F."/>
            <person name="Yu Y."/>
            <person name="Kim H.R."/>
            <person name="Rambo T."/>
            <person name="Currie J."/>
            <person name="Collura K."/>
            <person name="Luo M."/>
            <person name="Yang T."/>
            <person name="Ammiraju J.S.S."/>
            <person name="Engler F."/>
            <person name="Soderlund C."/>
            <person name="Wing R.A."/>
            <person name="Palmer L.E."/>
            <person name="de la Bastide M."/>
            <person name="Spiegel L."/>
            <person name="Nascimento L."/>
            <person name="Zutavern T."/>
            <person name="O'Shaughnessy A."/>
            <person name="Dike S."/>
            <person name="Dedhia N."/>
            <person name="Preston R."/>
            <person name="Balija V."/>
            <person name="McCombie W.R."/>
            <person name="Chow T."/>
            <person name="Chen H."/>
            <person name="Chung M."/>
            <person name="Chen C."/>
            <person name="Shaw J."/>
            <person name="Wu H."/>
            <person name="Hsiao K."/>
            <person name="Chao Y."/>
            <person name="Chu M."/>
            <person name="Cheng C."/>
            <person name="Hour A."/>
            <person name="Lee P."/>
            <person name="Lin S."/>
            <person name="Lin Y."/>
            <person name="Liou J."/>
            <person name="Liu S."/>
            <person name="Hsing Y."/>
            <person name="Raghuvanshi S."/>
            <person name="Mohanty A."/>
            <person name="Bharti A.K."/>
            <person name="Gaur A."/>
            <person name="Gupta V."/>
            <person name="Kumar D."/>
            <person name="Ravi V."/>
            <person name="Vij S."/>
            <person name="Kapur A."/>
            <person name="Khurana P."/>
            <person name="Khurana P."/>
            <person name="Khurana J.P."/>
            <person name="Tyagi A.K."/>
            <person name="Gaikwad K."/>
            <person name="Singh A."/>
            <person name="Dalal V."/>
            <person name="Srivastava S."/>
            <person name="Dixit A."/>
            <person name="Pal A.K."/>
            <person name="Ghazi I.A."/>
            <person name="Yadav M."/>
            <person name="Pandit A."/>
            <person name="Bhargava A."/>
            <person name="Sureshbabu K."/>
            <person name="Batra K."/>
            <person name="Sharma T.R."/>
            <person name="Mohapatra T."/>
            <person name="Singh N.K."/>
            <person name="Messing J."/>
            <person name="Nelson A.B."/>
            <person name="Fuks G."/>
            <person name="Kavchok S."/>
            <person name="Keizer G."/>
            <person name="Linton E."/>
            <person name="Llaca V."/>
            <person name="Song R."/>
            <person name="Tanyolac B."/>
            <person name="Young S."/>
            <person name="Ho-Il K."/>
            <person name="Hahn J.H."/>
            <person name="Sangsakoo G."/>
            <person name="Vanavichit A."/>
            <person name="de Mattos Luiz.A.T."/>
            <person name="Zimmer P.D."/>
            <person name="Malone G."/>
            <person name="Dellagostin O."/>
            <person name="de Oliveira A.C."/>
            <person name="Bevan M."/>
            <person name="Bancroft I."/>
            <person name="Minx P."/>
            <person name="Cordum H."/>
            <person name="Wilson R."/>
            <person name="Cheng Z."/>
            <person name="Jin W."/>
            <person name="Jiang J."/>
            <person name="Leong S.A."/>
            <person name="Iwama H."/>
            <person name="Gojobori T."/>
            <person name="Itoh T."/>
            <person name="Niimura Y."/>
            <person name="Fujii Y."/>
            <person name="Habara T."/>
            <person name="Sakai H."/>
            <person name="Sato Y."/>
            <person name="Wilson G."/>
            <person name="Kumar K."/>
            <person name="McCouch S."/>
            <person name="Juretic N."/>
            <person name="Hoen D."/>
            <person name="Wright S."/>
            <person name="Bruskiewich R."/>
            <person name="Bureau T."/>
            <person name="Miyao A."/>
            <person name="Hirochika H."/>
            <person name="Nishikawa T."/>
            <person name="Kadowaki K."/>
            <person name="Sugiura M."/>
            <person name="Burr B."/>
            <person name="Sasaki T."/>
        </authorList>
    </citation>
    <scope>NUCLEOTIDE SEQUENCE [LARGE SCALE GENOMIC DNA]</scope>
    <source>
        <strain evidence="3">cv. Nipponbare</strain>
    </source>
</reference>
<reference evidence="2 3" key="3">
    <citation type="journal article" date="2013" name="Rice">
        <title>Improvement of the Oryza sativa Nipponbare reference genome using next generation sequence and optical map data.</title>
        <authorList>
            <person name="Kawahara Y."/>
            <person name="de la Bastide M."/>
            <person name="Hamilton J.P."/>
            <person name="Kanamori H."/>
            <person name="McCombie W.R."/>
            <person name="Ouyang S."/>
            <person name="Schwartz D.C."/>
            <person name="Tanaka T."/>
            <person name="Wu J."/>
            <person name="Zhou S."/>
            <person name="Childs K.L."/>
            <person name="Davidson R.M."/>
            <person name="Lin H."/>
            <person name="Quesada-Ocampo L."/>
            <person name="Vaillancourt B."/>
            <person name="Sakai H."/>
            <person name="Lee S.S."/>
            <person name="Kim J."/>
            <person name="Numa H."/>
            <person name="Itoh T."/>
            <person name="Buell C.R."/>
            <person name="Matsumoto T."/>
        </authorList>
    </citation>
    <scope>NUCLEOTIDE SEQUENCE [LARGE SCALE GENOMIC DNA]</scope>
    <source>
        <strain evidence="3">cv. Nipponbare</strain>
    </source>
</reference>
<dbReference type="InterPro" id="IPR050481">
    <property type="entry name" value="UDP-glycosyltransf_plant"/>
</dbReference>
<evidence type="ECO:0007829" key="4">
    <source>
        <dbReference type="PeptideAtlas" id="A0A0P0XRZ0"/>
    </source>
</evidence>
<gene>
    <name evidence="2" type="ordered locus">Os10g0162980</name>
    <name evidence="2" type="ORF">OSNPB_100162980</name>
</gene>
<protein>
    <submittedName>
        <fullName evidence="2">Os10g0162980 protein</fullName>
    </submittedName>
</protein>
<dbReference type="GO" id="GO:0035251">
    <property type="term" value="F:UDP-glucosyltransferase activity"/>
    <property type="evidence" value="ECO:0007669"/>
    <property type="project" value="InterPro"/>
</dbReference>
<feature type="compositionally biased region" description="Basic and acidic residues" evidence="1">
    <location>
        <begin position="158"/>
        <end position="167"/>
    </location>
</feature>
<dbReference type="SMR" id="A0A0P0XRZ0"/>
<dbReference type="Gramene" id="Os10t0162980-01">
    <property type="protein sequence ID" value="Os10t0162980-01"/>
    <property type="gene ID" value="Os10g0162980"/>
</dbReference>
<dbReference type="FunCoup" id="A0A0P0XRZ0">
    <property type="interactions" value="1"/>
</dbReference>
<keyword evidence="3" id="KW-1185">Reference proteome</keyword>
<organism evidence="2 3">
    <name type="scientific">Oryza sativa subsp. japonica</name>
    <name type="common">Rice</name>
    <dbReference type="NCBI Taxonomy" id="39947"/>
    <lineage>
        <taxon>Eukaryota</taxon>
        <taxon>Viridiplantae</taxon>
        <taxon>Streptophyta</taxon>
        <taxon>Embryophyta</taxon>
        <taxon>Tracheophyta</taxon>
        <taxon>Spermatophyta</taxon>
        <taxon>Magnoliopsida</taxon>
        <taxon>Liliopsida</taxon>
        <taxon>Poales</taxon>
        <taxon>Poaceae</taxon>
        <taxon>BOP clade</taxon>
        <taxon>Oryzoideae</taxon>
        <taxon>Oryzeae</taxon>
        <taxon>Oryzinae</taxon>
        <taxon>Oryza</taxon>
        <taxon>Oryza sativa</taxon>
    </lineage>
</organism>
<accession>A0A0P0XRZ0</accession>
<keyword evidence="4" id="KW-1267">Proteomics identification</keyword>
<dbReference type="PANTHER" id="PTHR48048:SF44">
    <property type="entry name" value="GLYCOSYLTRANSFERASE"/>
    <property type="match status" value="1"/>
</dbReference>
<dbReference type="eggNOG" id="KOG1192">
    <property type="taxonomic scope" value="Eukaryota"/>
</dbReference>
<sequence length="221" mass="24188">MVELAKHLHRQGLGVVVAVIDPRDDDATSADATARLAAANPSVTFRILPAPATASPDPGPHRVRRSLDTLRLANPVLLEFLRSLPAAVDALLLDMFCVDALDVAAELAIPAYFFFPSPASALAVFLHLPHYYANGTSFREMGQGERDDQDQVVPVQADDGREGRAGEQLRLAGAQGPESARRRCLRARQAHAERLLRRATGRHRQQGRERRREAPCVPRVA</sequence>
<feature type="region of interest" description="Disordered" evidence="1">
    <location>
        <begin position="196"/>
        <end position="221"/>
    </location>
</feature>
<evidence type="ECO:0000313" key="3">
    <source>
        <dbReference type="Proteomes" id="UP000059680"/>
    </source>
</evidence>
<dbReference type="PaxDb" id="39947-A0A0P0XRZ0"/>
<dbReference type="EMBL" id="AP014966">
    <property type="protein sequence ID" value="BAT10013.1"/>
    <property type="molecule type" value="Genomic_DNA"/>
</dbReference>
<dbReference type="AlphaFoldDB" id="A0A0P0XRZ0"/>
<feature type="region of interest" description="Disordered" evidence="1">
    <location>
        <begin position="158"/>
        <end position="184"/>
    </location>
</feature>
<dbReference type="SUPFAM" id="SSF53756">
    <property type="entry name" value="UDP-Glycosyltransferase/glycogen phosphorylase"/>
    <property type="match status" value="1"/>
</dbReference>